<protein>
    <submittedName>
        <fullName evidence="1">Uncharacterized protein</fullName>
    </submittedName>
</protein>
<reference evidence="1" key="1">
    <citation type="submission" date="2023-06" db="EMBL/GenBank/DDBJ databases">
        <authorList>
            <person name="Delattre M."/>
        </authorList>
    </citation>
    <scope>NUCLEOTIDE SEQUENCE</scope>
    <source>
        <strain evidence="1">AF72</strain>
    </source>
</reference>
<feature type="non-terminal residue" evidence="1">
    <location>
        <position position="1"/>
    </location>
</feature>
<gene>
    <name evidence="1" type="ORF">MSPICULIGERA_LOCUS8718</name>
</gene>
<sequence>MLAFNVVKFDRLPYRPKKFACLFRKVRRHVKDFLSDKWQLYTVLIVVDAGKIIETLRCENDDRLPSLYEEFLSTWATSWETKYYDGRTQKGIRSTLILAQNYGMGPDADYAVRADACRARFIREKDKLHRRWPKVPKLQWDTRDETEKRIT</sequence>
<dbReference type="EMBL" id="CATQJA010002279">
    <property type="protein sequence ID" value="CAJ0570274.1"/>
    <property type="molecule type" value="Genomic_DNA"/>
</dbReference>
<evidence type="ECO:0000313" key="2">
    <source>
        <dbReference type="Proteomes" id="UP001177023"/>
    </source>
</evidence>
<proteinExistence type="predicted"/>
<dbReference type="Proteomes" id="UP001177023">
    <property type="component" value="Unassembled WGS sequence"/>
</dbReference>
<evidence type="ECO:0000313" key="1">
    <source>
        <dbReference type="EMBL" id="CAJ0570274.1"/>
    </source>
</evidence>
<organism evidence="1 2">
    <name type="scientific">Mesorhabditis spiculigera</name>
    <dbReference type="NCBI Taxonomy" id="96644"/>
    <lineage>
        <taxon>Eukaryota</taxon>
        <taxon>Metazoa</taxon>
        <taxon>Ecdysozoa</taxon>
        <taxon>Nematoda</taxon>
        <taxon>Chromadorea</taxon>
        <taxon>Rhabditida</taxon>
        <taxon>Rhabditina</taxon>
        <taxon>Rhabditomorpha</taxon>
        <taxon>Rhabditoidea</taxon>
        <taxon>Rhabditidae</taxon>
        <taxon>Mesorhabditinae</taxon>
        <taxon>Mesorhabditis</taxon>
    </lineage>
</organism>
<comment type="caution">
    <text evidence="1">The sequence shown here is derived from an EMBL/GenBank/DDBJ whole genome shotgun (WGS) entry which is preliminary data.</text>
</comment>
<dbReference type="AlphaFoldDB" id="A0AA36CKZ8"/>
<keyword evidence="2" id="KW-1185">Reference proteome</keyword>
<accession>A0AA36CKZ8</accession>
<name>A0AA36CKZ8_9BILA</name>